<dbReference type="GO" id="GO:0046872">
    <property type="term" value="F:metal ion binding"/>
    <property type="evidence" value="ECO:0007669"/>
    <property type="project" value="UniProtKB-KW"/>
</dbReference>
<name>A0A1B6G315_9HEMI</name>
<evidence type="ECO:0000256" key="5">
    <source>
        <dbReference type="ARBA" id="ARBA00022786"/>
    </source>
</evidence>
<dbReference type="Pfam" id="PF01398">
    <property type="entry name" value="JAB"/>
    <property type="match status" value="1"/>
</dbReference>
<evidence type="ECO:0000256" key="8">
    <source>
        <dbReference type="ARBA" id="ARBA00023049"/>
    </source>
</evidence>
<dbReference type="AlphaFoldDB" id="A0A1B6G315"/>
<dbReference type="GO" id="GO:0005768">
    <property type="term" value="C:endosome"/>
    <property type="evidence" value="ECO:0007669"/>
    <property type="project" value="TreeGrafter"/>
</dbReference>
<evidence type="ECO:0000256" key="2">
    <source>
        <dbReference type="ARBA" id="ARBA00010981"/>
    </source>
</evidence>
<evidence type="ECO:0000256" key="3">
    <source>
        <dbReference type="ARBA" id="ARBA00022670"/>
    </source>
</evidence>
<keyword evidence="5" id="KW-0833">Ubl conjugation pathway</keyword>
<dbReference type="InterPro" id="IPR037518">
    <property type="entry name" value="MPN"/>
</dbReference>
<dbReference type="Pfam" id="PF08969">
    <property type="entry name" value="USP8_dimer"/>
    <property type="match status" value="1"/>
</dbReference>
<evidence type="ECO:0000259" key="10">
    <source>
        <dbReference type="PROSITE" id="PS50249"/>
    </source>
</evidence>
<dbReference type="SUPFAM" id="SSF102712">
    <property type="entry name" value="JAB1/MPN domain"/>
    <property type="match status" value="1"/>
</dbReference>
<dbReference type="InterPro" id="IPR044098">
    <property type="entry name" value="STAMBP/STALP-like_MPN"/>
</dbReference>
<dbReference type="SMART" id="SM00232">
    <property type="entry name" value="JAB_MPN"/>
    <property type="match status" value="1"/>
</dbReference>
<keyword evidence="6" id="KW-0378">Hydrolase</keyword>
<dbReference type="PANTHER" id="PTHR12947:SF13">
    <property type="entry name" value="FI19924P1"/>
    <property type="match status" value="1"/>
</dbReference>
<sequence length="407" mass="46647">MLKADQKFAVDIVSTPEERLKRLLTDYASVEIDVNVPPKRYYRSGLEMVRMANVYREEGQLENAYILYMKFIVLFLEKIRTHPGLKTLSVTERAVIHQKLKDVFPKAEQLKSELSKKFEEEYERFLKDEKRREEERAQLENERRKTATNVANNVKIGVVAPPHPSLLLEPVPPLPDELNYNLDPSAPFPPQPSSRQKPTPDTLRLPPSTTVPGVDRSTKPSSLLSPTSHQRLGLRTVVVPQILHAKFILLAQRSTEKNIETCGILAGRLDHDHLVISHLIVPKQHGGADYCNMDNEEEICEYSDQRELLTLGWIHTHPTQSAFLSSVDLHTHFSYQLMMPEAIAIVCAPKYQEVKVFCLTPFHGLEFIKNCRQPGFHPHPNDPPLFMVAEHYRMDTSAPLEMVDLRR</sequence>
<gene>
    <name evidence="11" type="ORF">g.22232</name>
</gene>
<feature type="compositionally biased region" description="Basic and acidic residues" evidence="9">
    <location>
        <begin position="125"/>
        <end position="145"/>
    </location>
</feature>
<evidence type="ECO:0000256" key="7">
    <source>
        <dbReference type="ARBA" id="ARBA00022833"/>
    </source>
</evidence>
<feature type="region of interest" description="Disordered" evidence="9">
    <location>
        <begin position="125"/>
        <end position="146"/>
    </location>
</feature>
<keyword evidence="7" id="KW-0862">Zinc</keyword>
<dbReference type="Gene3D" id="1.20.58.80">
    <property type="entry name" value="Phosphotransferase system, lactose/cellobiose-type IIA subunit"/>
    <property type="match status" value="1"/>
</dbReference>
<proteinExistence type="inferred from homology"/>
<dbReference type="PANTHER" id="PTHR12947">
    <property type="entry name" value="AMSH-LIKE PROTEASE"/>
    <property type="match status" value="1"/>
</dbReference>
<evidence type="ECO:0000256" key="9">
    <source>
        <dbReference type="SAM" id="MobiDB-lite"/>
    </source>
</evidence>
<evidence type="ECO:0000256" key="4">
    <source>
        <dbReference type="ARBA" id="ARBA00022723"/>
    </source>
</evidence>
<reference evidence="11" key="1">
    <citation type="submission" date="2015-11" db="EMBL/GenBank/DDBJ databases">
        <title>De novo transcriptome assembly of four potential Pierce s Disease insect vectors from Arizona vineyards.</title>
        <authorList>
            <person name="Tassone E.E."/>
        </authorList>
    </citation>
    <scope>NUCLEOTIDE SEQUENCE</scope>
</reference>
<dbReference type="SUPFAM" id="SSF140856">
    <property type="entry name" value="USP8 N-terminal domain-like"/>
    <property type="match status" value="1"/>
</dbReference>
<dbReference type="PROSITE" id="PS50249">
    <property type="entry name" value="MPN"/>
    <property type="match status" value="1"/>
</dbReference>
<dbReference type="Gene3D" id="3.40.140.10">
    <property type="entry name" value="Cytidine Deaminase, domain 2"/>
    <property type="match status" value="1"/>
</dbReference>
<organism evidence="11">
    <name type="scientific">Cuerna arida</name>
    <dbReference type="NCBI Taxonomy" id="1464854"/>
    <lineage>
        <taxon>Eukaryota</taxon>
        <taxon>Metazoa</taxon>
        <taxon>Ecdysozoa</taxon>
        <taxon>Arthropoda</taxon>
        <taxon>Hexapoda</taxon>
        <taxon>Insecta</taxon>
        <taxon>Pterygota</taxon>
        <taxon>Neoptera</taxon>
        <taxon>Paraneoptera</taxon>
        <taxon>Hemiptera</taxon>
        <taxon>Auchenorrhyncha</taxon>
        <taxon>Membracoidea</taxon>
        <taxon>Cicadellidae</taxon>
        <taxon>Cicadellinae</taxon>
        <taxon>Proconiini</taxon>
        <taxon>Cuerna</taxon>
    </lineage>
</organism>
<keyword evidence="4" id="KW-0479">Metal-binding</keyword>
<dbReference type="GO" id="GO:0061578">
    <property type="term" value="F:K63-linked deubiquitinase activity"/>
    <property type="evidence" value="ECO:0007669"/>
    <property type="project" value="InterPro"/>
</dbReference>
<keyword evidence="8" id="KW-0482">Metalloprotease</keyword>
<protein>
    <recommendedName>
        <fullName evidence="10">MPN domain-containing protein</fullName>
    </recommendedName>
</protein>
<dbReference type="GO" id="GO:0140492">
    <property type="term" value="F:metal-dependent deubiquitinase activity"/>
    <property type="evidence" value="ECO:0007669"/>
    <property type="project" value="InterPro"/>
</dbReference>
<evidence type="ECO:0000313" key="11">
    <source>
        <dbReference type="EMBL" id="JAS56836.1"/>
    </source>
</evidence>
<dbReference type="GO" id="GO:0016020">
    <property type="term" value="C:membrane"/>
    <property type="evidence" value="ECO:0007669"/>
    <property type="project" value="TreeGrafter"/>
</dbReference>
<dbReference type="InterPro" id="IPR015063">
    <property type="entry name" value="USP8_dimer"/>
</dbReference>
<comment type="cofactor">
    <cofactor evidence="1">
        <name>Zn(2+)</name>
        <dbReference type="ChEBI" id="CHEBI:29105"/>
    </cofactor>
</comment>
<dbReference type="GO" id="GO:0006508">
    <property type="term" value="P:proteolysis"/>
    <property type="evidence" value="ECO:0007669"/>
    <property type="project" value="UniProtKB-KW"/>
</dbReference>
<keyword evidence="3" id="KW-0645">Protease</keyword>
<dbReference type="CDD" id="cd08066">
    <property type="entry name" value="MPN_AMSH_like"/>
    <property type="match status" value="1"/>
</dbReference>
<feature type="domain" description="MPN" evidence="10">
    <location>
        <begin position="236"/>
        <end position="368"/>
    </location>
</feature>
<feature type="region of interest" description="Disordered" evidence="9">
    <location>
        <begin position="178"/>
        <end position="227"/>
    </location>
</feature>
<dbReference type="GO" id="GO:0070536">
    <property type="term" value="P:protein K63-linked deubiquitination"/>
    <property type="evidence" value="ECO:0007669"/>
    <property type="project" value="InterPro"/>
</dbReference>
<dbReference type="EMBL" id="GECZ01012933">
    <property type="protein sequence ID" value="JAS56836.1"/>
    <property type="molecule type" value="Transcribed_RNA"/>
</dbReference>
<evidence type="ECO:0000256" key="1">
    <source>
        <dbReference type="ARBA" id="ARBA00001947"/>
    </source>
</evidence>
<dbReference type="InterPro" id="IPR000555">
    <property type="entry name" value="JAMM/MPN+_dom"/>
</dbReference>
<comment type="similarity">
    <text evidence="2">Belongs to the peptidase M67C family.</text>
</comment>
<evidence type="ECO:0000256" key="6">
    <source>
        <dbReference type="ARBA" id="ARBA00022801"/>
    </source>
</evidence>
<accession>A0A1B6G315</accession>